<sequence>MLLKKQTVWLLTMLSLVVVLSVYYITTPQKPASDMAATEEKKKEKPAAKTTTSDTAKKENADSGKAVTAPANDEVFEAMRMELEDERNKQKEELAVAMTEDISAEEKNAAYEKINNLDDLAVKEGMLESLIVSMNYDGALVRIKGKEVHVLVKSKKQSSKAANEIMTTVSKELGTGTNVAVEFQPGK</sequence>
<dbReference type="Gene3D" id="1.10.287.4300">
    <property type="entry name" value="Stage III sporulation protein AH-like"/>
    <property type="match status" value="1"/>
</dbReference>
<keyword evidence="2" id="KW-0472">Membrane</keyword>
<dbReference type="AlphaFoldDB" id="A0A2N5M4A0"/>
<dbReference type="Pfam" id="PF12685">
    <property type="entry name" value="SpoIIIAH"/>
    <property type="match status" value="1"/>
</dbReference>
<proteinExistence type="predicted"/>
<dbReference type="InterPro" id="IPR038503">
    <property type="entry name" value="SpoIIIAH_sf"/>
</dbReference>
<reference evidence="3 4" key="1">
    <citation type="submission" date="2017-11" db="EMBL/GenBank/DDBJ databases">
        <title>Comparitive Functional Genomics of Dry Heat Resistant strains isolated from the Viking Spacecraft.</title>
        <authorList>
            <person name="Seuylemezian A."/>
            <person name="Cooper K."/>
            <person name="Vaishampayan P."/>
        </authorList>
    </citation>
    <scope>NUCLEOTIDE SEQUENCE [LARGE SCALE GENOMIC DNA]</scope>
    <source>
        <strain evidence="3 4">V1-29</strain>
    </source>
</reference>
<dbReference type="EMBL" id="PGUY01000045">
    <property type="protein sequence ID" value="PLT29155.1"/>
    <property type="molecule type" value="Genomic_DNA"/>
</dbReference>
<evidence type="ECO:0000313" key="4">
    <source>
        <dbReference type="Proteomes" id="UP000234748"/>
    </source>
</evidence>
<keyword evidence="2" id="KW-0812">Transmembrane</keyword>
<evidence type="ECO:0000256" key="2">
    <source>
        <dbReference type="SAM" id="Phobius"/>
    </source>
</evidence>
<protein>
    <submittedName>
        <fullName evidence="3">Stage III sporulation protein AH</fullName>
    </submittedName>
</protein>
<comment type="caution">
    <text evidence="3">The sequence shown here is derived from an EMBL/GenBank/DDBJ whole genome shotgun (WGS) entry which is preliminary data.</text>
</comment>
<dbReference type="OrthoDB" id="2939102at2"/>
<name>A0A2N5M4A0_9BACI</name>
<feature type="region of interest" description="Disordered" evidence="1">
    <location>
        <begin position="31"/>
        <end position="71"/>
    </location>
</feature>
<feature type="compositionally biased region" description="Basic and acidic residues" evidence="1">
    <location>
        <begin position="38"/>
        <end position="47"/>
    </location>
</feature>
<dbReference type="InterPro" id="IPR024232">
    <property type="entry name" value="SpoIIIAH"/>
</dbReference>
<evidence type="ECO:0000313" key="3">
    <source>
        <dbReference type="EMBL" id="PLT29155.1"/>
    </source>
</evidence>
<evidence type="ECO:0000256" key="1">
    <source>
        <dbReference type="SAM" id="MobiDB-lite"/>
    </source>
</evidence>
<organism evidence="3 4">
    <name type="scientific">Peribacillus deserti</name>
    <dbReference type="NCBI Taxonomy" id="673318"/>
    <lineage>
        <taxon>Bacteria</taxon>
        <taxon>Bacillati</taxon>
        <taxon>Bacillota</taxon>
        <taxon>Bacilli</taxon>
        <taxon>Bacillales</taxon>
        <taxon>Bacillaceae</taxon>
        <taxon>Peribacillus</taxon>
    </lineage>
</organism>
<feature type="transmembrane region" description="Helical" evidence="2">
    <location>
        <begin position="7"/>
        <end position="25"/>
    </location>
</feature>
<keyword evidence="2" id="KW-1133">Transmembrane helix</keyword>
<dbReference type="Proteomes" id="UP000234748">
    <property type="component" value="Unassembled WGS sequence"/>
</dbReference>
<accession>A0A2N5M4A0</accession>
<keyword evidence="4" id="KW-1185">Reference proteome</keyword>
<gene>
    <name evidence="3" type="ORF">CUU66_14515</name>
</gene>
<dbReference type="RefSeq" id="WP_101643385.1">
    <property type="nucleotide sequence ID" value="NZ_PGUY01000045.1"/>
</dbReference>